<evidence type="ECO:0000313" key="2">
    <source>
        <dbReference type="Proteomes" id="UP001164539"/>
    </source>
</evidence>
<dbReference type="Proteomes" id="UP001164539">
    <property type="component" value="Chromosome 7"/>
</dbReference>
<organism evidence="1 2">
    <name type="scientific">Melia azedarach</name>
    <name type="common">Chinaberry tree</name>
    <dbReference type="NCBI Taxonomy" id="155640"/>
    <lineage>
        <taxon>Eukaryota</taxon>
        <taxon>Viridiplantae</taxon>
        <taxon>Streptophyta</taxon>
        <taxon>Embryophyta</taxon>
        <taxon>Tracheophyta</taxon>
        <taxon>Spermatophyta</taxon>
        <taxon>Magnoliopsida</taxon>
        <taxon>eudicotyledons</taxon>
        <taxon>Gunneridae</taxon>
        <taxon>Pentapetalae</taxon>
        <taxon>rosids</taxon>
        <taxon>malvids</taxon>
        <taxon>Sapindales</taxon>
        <taxon>Meliaceae</taxon>
        <taxon>Melia</taxon>
    </lineage>
</organism>
<keyword evidence="2" id="KW-1185">Reference proteome</keyword>
<protein>
    <submittedName>
        <fullName evidence="1">Uncharacterized protein</fullName>
    </submittedName>
</protein>
<evidence type="ECO:0000313" key="1">
    <source>
        <dbReference type="EMBL" id="KAJ4715160.1"/>
    </source>
</evidence>
<dbReference type="EMBL" id="CM051400">
    <property type="protein sequence ID" value="KAJ4715160.1"/>
    <property type="molecule type" value="Genomic_DNA"/>
</dbReference>
<sequence length="156" mass="17115">MLKDIVGQDRGVGDNQGVDVQLGGEYGADCNNIEEFNFVDLVDNEGDTYASSAYDKASDESDDTCLLLNYQINSFDSEESIGVNSDGDSDSGSEGLWSDGVIHVSRMLLVVGFATVGINIGVLHFQVLMETIGMTTKFMLVLKYRFCIVLFLRCRE</sequence>
<reference evidence="1 2" key="1">
    <citation type="journal article" date="2023" name="Science">
        <title>Complex scaffold remodeling in plant triterpene biosynthesis.</title>
        <authorList>
            <person name="De La Pena R."/>
            <person name="Hodgson H."/>
            <person name="Liu J.C."/>
            <person name="Stephenson M.J."/>
            <person name="Martin A.C."/>
            <person name="Owen C."/>
            <person name="Harkess A."/>
            <person name="Leebens-Mack J."/>
            <person name="Jimenez L.E."/>
            <person name="Osbourn A."/>
            <person name="Sattely E.S."/>
        </authorList>
    </citation>
    <scope>NUCLEOTIDE SEQUENCE [LARGE SCALE GENOMIC DNA]</scope>
    <source>
        <strain evidence="2">cv. JPN11</strain>
        <tissue evidence="1">Leaf</tissue>
    </source>
</reference>
<gene>
    <name evidence="1" type="ORF">OWV82_013548</name>
</gene>
<accession>A0ACC1XV64</accession>
<comment type="caution">
    <text evidence="1">The sequence shown here is derived from an EMBL/GenBank/DDBJ whole genome shotgun (WGS) entry which is preliminary data.</text>
</comment>
<name>A0ACC1XV64_MELAZ</name>
<proteinExistence type="predicted"/>